<feature type="region of interest" description="Disordered" evidence="1">
    <location>
        <begin position="146"/>
        <end position="174"/>
    </location>
</feature>
<proteinExistence type="predicted"/>
<dbReference type="AlphaFoldDB" id="A0A2U3DSE6"/>
<organism evidence="2 3">
    <name type="scientific">Purpureocillium lilacinum</name>
    <name type="common">Paecilomyces lilacinus</name>
    <dbReference type="NCBI Taxonomy" id="33203"/>
    <lineage>
        <taxon>Eukaryota</taxon>
        <taxon>Fungi</taxon>
        <taxon>Dikarya</taxon>
        <taxon>Ascomycota</taxon>
        <taxon>Pezizomycotina</taxon>
        <taxon>Sordariomycetes</taxon>
        <taxon>Hypocreomycetidae</taxon>
        <taxon>Hypocreales</taxon>
        <taxon>Ophiocordycipitaceae</taxon>
        <taxon>Purpureocillium</taxon>
    </lineage>
</organism>
<name>A0A2U3DSE6_PURLI</name>
<dbReference type="EMBL" id="LCWV01000037">
    <property type="protein sequence ID" value="PWI65177.1"/>
    <property type="molecule type" value="Genomic_DNA"/>
</dbReference>
<feature type="region of interest" description="Disordered" evidence="1">
    <location>
        <begin position="59"/>
        <end position="113"/>
    </location>
</feature>
<protein>
    <submittedName>
        <fullName evidence="2">Uncharacterized protein</fullName>
    </submittedName>
</protein>
<feature type="compositionally biased region" description="Low complexity" evidence="1">
    <location>
        <begin position="164"/>
        <end position="174"/>
    </location>
</feature>
<comment type="caution">
    <text evidence="2">The sequence shown here is derived from an EMBL/GenBank/DDBJ whole genome shotgun (WGS) entry which is preliminary data.</text>
</comment>
<feature type="compositionally biased region" description="Low complexity" evidence="1">
    <location>
        <begin position="86"/>
        <end position="108"/>
    </location>
</feature>
<feature type="compositionally biased region" description="Polar residues" evidence="1">
    <location>
        <begin position="13"/>
        <end position="31"/>
    </location>
</feature>
<dbReference type="Proteomes" id="UP000245956">
    <property type="component" value="Unassembled WGS sequence"/>
</dbReference>
<feature type="region of interest" description="Disordered" evidence="1">
    <location>
        <begin position="1"/>
        <end position="37"/>
    </location>
</feature>
<feature type="compositionally biased region" description="Basic and acidic residues" evidence="1">
    <location>
        <begin position="59"/>
        <end position="70"/>
    </location>
</feature>
<evidence type="ECO:0000256" key="1">
    <source>
        <dbReference type="SAM" id="MobiDB-lite"/>
    </source>
</evidence>
<evidence type="ECO:0000313" key="2">
    <source>
        <dbReference type="EMBL" id="PWI65177.1"/>
    </source>
</evidence>
<gene>
    <name evidence="2" type="ORF">PCL_07354</name>
</gene>
<evidence type="ECO:0000313" key="3">
    <source>
        <dbReference type="Proteomes" id="UP000245956"/>
    </source>
</evidence>
<accession>A0A2U3DSE6</accession>
<sequence length="174" mass="18823">MILLRSQHGDRTNLAQRPSGSRDFTLNSTRTLEAPRTAAPWRPTLAITMTLFCLCQGKDKKGEDRKREKGSTAGGHSKKESKKAEIASSSATPTMTTATTTTTTATATRRIEPRGEASILALALAESPEEEERVLPDLLREMQEAEMQARRLKTTLKRSPRAKGPSSGAASAGT</sequence>
<reference evidence="2 3" key="1">
    <citation type="journal article" date="2016" name="Front. Microbiol.">
        <title>Genome and transcriptome sequences reveal the specific parasitism of the nematophagous Purpureocillium lilacinum 36-1.</title>
        <authorList>
            <person name="Xie J."/>
            <person name="Li S."/>
            <person name="Mo C."/>
            <person name="Xiao X."/>
            <person name="Peng D."/>
            <person name="Wang G."/>
            <person name="Xiao Y."/>
        </authorList>
    </citation>
    <scope>NUCLEOTIDE SEQUENCE [LARGE SCALE GENOMIC DNA]</scope>
    <source>
        <strain evidence="2 3">36-1</strain>
    </source>
</reference>
<feature type="compositionally biased region" description="Basic residues" evidence="1">
    <location>
        <begin position="150"/>
        <end position="161"/>
    </location>
</feature>